<keyword evidence="2" id="KW-1185">Reference proteome</keyword>
<organism evidence="1 2">
    <name type="scientific">Roseomonas marmotae</name>
    <dbReference type="NCBI Taxonomy" id="2768161"/>
    <lineage>
        <taxon>Bacteria</taxon>
        <taxon>Pseudomonadati</taxon>
        <taxon>Pseudomonadota</taxon>
        <taxon>Alphaproteobacteria</taxon>
        <taxon>Acetobacterales</taxon>
        <taxon>Roseomonadaceae</taxon>
        <taxon>Roseomonas</taxon>
    </lineage>
</organism>
<dbReference type="RefSeq" id="WP_207448787.1">
    <property type="nucleotide sequence ID" value="NZ_CP061093.1"/>
</dbReference>
<name>A0ABS3KF67_9PROT</name>
<proteinExistence type="predicted"/>
<dbReference type="EMBL" id="JACTNF010000017">
    <property type="protein sequence ID" value="MBO1076111.1"/>
    <property type="molecule type" value="Genomic_DNA"/>
</dbReference>
<accession>A0ABS3KF67</accession>
<gene>
    <name evidence="1" type="ORF">IAI60_15950</name>
</gene>
<sequence>MKPLARYIAPHLLRMSSAESHGQVGWIAGFTTQMAGLGRIADDHHHIHRCHFQTEARSDPSSAPVSWRLESQPLDALAPVPARVVVGEAATLQIAQEAALSSALRLAGSMAGQLKLGPACVALPRLPGEPRVWGCGAVVAPEETAEGEAAAIRLCFIRERLSHGLPRFICTWEWKERAGQLRLQHWSFESLADAVEAACKGILGQDVLRHSRH</sequence>
<evidence type="ECO:0000313" key="2">
    <source>
        <dbReference type="Proteomes" id="UP001518990"/>
    </source>
</evidence>
<dbReference type="Proteomes" id="UP001518990">
    <property type="component" value="Unassembled WGS sequence"/>
</dbReference>
<reference evidence="1 2" key="1">
    <citation type="submission" date="2020-09" db="EMBL/GenBank/DDBJ databases">
        <title>Roseomonas.</title>
        <authorList>
            <person name="Zhu W."/>
        </authorList>
    </citation>
    <scope>NUCLEOTIDE SEQUENCE [LARGE SCALE GENOMIC DNA]</scope>
    <source>
        <strain evidence="1 2">1311</strain>
    </source>
</reference>
<comment type="caution">
    <text evidence="1">The sequence shown here is derived from an EMBL/GenBank/DDBJ whole genome shotgun (WGS) entry which is preliminary data.</text>
</comment>
<evidence type="ECO:0000313" key="1">
    <source>
        <dbReference type="EMBL" id="MBO1076111.1"/>
    </source>
</evidence>
<protein>
    <submittedName>
        <fullName evidence="1">Uncharacterized protein</fullName>
    </submittedName>
</protein>